<comment type="subcellular location">
    <subcellularLocation>
        <location evidence="2">Cytoplasm</location>
        <location evidence="2">Stress granule</location>
    </subcellularLocation>
    <subcellularLocation>
        <location evidence="1">Nucleus</location>
    </subcellularLocation>
</comment>
<accession>A0A7M7KZ01</accession>
<proteinExistence type="inferred from homology"/>
<dbReference type="EnsemblMetazoa" id="XM_022812015">
    <property type="protein sequence ID" value="XP_022667750"/>
    <property type="gene ID" value="LOC111253097"/>
</dbReference>
<keyword evidence="8" id="KW-1185">Reference proteome</keyword>
<dbReference type="InParanoid" id="A0A7M7KZ01"/>
<feature type="compositionally biased region" description="Basic and acidic residues" evidence="6">
    <location>
        <begin position="85"/>
        <end position="100"/>
    </location>
</feature>
<evidence type="ECO:0000256" key="6">
    <source>
        <dbReference type="SAM" id="MobiDB-lite"/>
    </source>
</evidence>
<dbReference type="Pfam" id="PF14799">
    <property type="entry name" value="FAM195"/>
    <property type="match status" value="1"/>
</dbReference>
<keyword evidence="5" id="KW-0539">Nucleus</keyword>
<evidence type="ECO:0000256" key="4">
    <source>
        <dbReference type="ARBA" id="ARBA00022490"/>
    </source>
</evidence>
<dbReference type="GO" id="GO:0005634">
    <property type="term" value="C:nucleus"/>
    <property type="evidence" value="ECO:0007669"/>
    <property type="project" value="UniProtKB-SubCell"/>
</dbReference>
<dbReference type="RefSeq" id="XP_022667750.1">
    <property type="nucleotide sequence ID" value="XM_022812015.1"/>
</dbReference>
<evidence type="ECO:0000313" key="7">
    <source>
        <dbReference type="EnsemblMetazoa" id="XP_022667750"/>
    </source>
</evidence>
<sequence>MYFVAKTPNGVISKTRFHGLSGLGKFSNNSARIIESISPPSGSRSPEDAIRRSPSVESITSIGPRPVFLGPAKKNGPVNNRRGSKNGENKKQHEGEHHQQQADSAGTPRPDDDIVSFFERSWRDVKDALAQNIPEGHPEAQQKSAARRTVVHYRPASPSILTDFVPCNYEHVWADHQYRKLIKHIDLTIQRSQNMQEGKSF</sequence>
<dbReference type="GO" id="GO:0010494">
    <property type="term" value="C:cytoplasmic stress granule"/>
    <property type="evidence" value="ECO:0007669"/>
    <property type="project" value="UniProtKB-SubCell"/>
</dbReference>
<name>A0A7M7KZ01_VARDE</name>
<organism evidence="7 8">
    <name type="scientific">Varroa destructor</name>
    <name type="common">Honeybee mite</name>
    <dbReference type="NCBI Taxonomy" id="109461"/>
    <lineage>
        <taxon>Eukaryota</taxon>
        <taxon>Metazoa</taxon>
        <taxon>Ecdysozoa</taxon>
        <taxon>Arthropoda</taxon>
        <taxon>Chelicerata</taxon>
        <taxon>Arachnida</taxon>
        <taxon>Acari</taxon>
        <taxon>Parasitiformes</taxon>
        <taxon>Mesostigmata</taxon>
        <taxon>Gamasina</taxon>
        <taxon>Dermanyssoidea</taxon>
        <taxon>Varroidae</taxon>
        <taxon>Varroa</taxon>
    </lineage>
</organism>
<feature type="region of interest" description="Disordered" evidence="6">
    <location>
        <begin position="36"/>
        <end position="113"/>
    </location>
</feature>
<dbReference type="GeneID" id="111253097"/>
<dbReference type="KEGG" id="vde:111253097"/>
<protein>
    <submittedName>
        <fullName evidence="7">Uncharacterized protein</fullName>
    </submittedName>
</protein>
<evidence type="ECO:0000256" key="3">
    <source>
        <dbReference type="ARBA" id="ARBA00010821"/>
    </source>
</evidence>
<reference evidence="7" key="1">
    <citation type="submission" date="2021-01" db="UniProtKB">
        <authorList>
            <consortium name="EnsemblMetazoa"/>
        </authorList>
    </citation>
    <scope>IDENTIFICATION</scope>
</reference>
<dbReference type="OrthoDB" id="9983138at2759"/>
<evidence type="ECO:0000313" key="8">
    <source>
        <dbReference type="Proteomes" id="UP000594260"/>
    </source>
</evidence>
<evidence type="ECO:0000256" key="5">
    <source>
        <dbReference type="ARBA" id="ARBA00023242"/>
    </source>
</evidence>
<evidence type="ECO:0000256" key="1">
    <source>
        <dbReference type="ARBA" id="ARBA00004123"/>
    </source>
</evidence>
<evidence type="ECO:0000256" key="2">
    <source>
        <dbReference type="ARBA" id="ARBA00004210"/>
    </source>
</evidence>
<dbReference type="AlphaFoldDB" id="A0A7M7KZ01"/>
<comment type="similarity">
    <text evidence="3">Belongs to the MCRIP family.</text>
</comment>
<dbReference type="InterPro" id="IPR029428">
    <property type="entry name" value="MCRIP"/>
</dbReference>
<keyword evidence="4" id="KW-0963">Cytoplasm</keyword>
<dbReference type="Proteomes" id="UP000594260">
    <property type="component" value="Unplaced"/>
</dbReference>